<feature type="compositionally biased region" description="Low complexity" evidence="5">
    <location>
        <begin position="1669"/>
        <end position="1688"/>
    </location>
</feature>
<dbReference type="InterPro" id="IPR011993">
    <property type="entry name" value="PH-like_dom_sf"/>
</dbReference>
<feature type="compositionally biased region" description="Polar residues" evidence="5">
    <location>
        <begin position="1755"/>
        <end position="1777"/>
    </location>
</feature>
<dbReference type="Gene3D" id="2.30.29.30">
    <property type="entry name" value="Pleckstrin-homology domain (PH domain)/Phosphotyrosine-binding domain (PTB)"/>
    <property type="match status" value="1"/>
</dbReference>
<dbReference type="RefSeq" id="XP_062717229.1">
    <property type="nucleotide sequence ID" value="XM_062861245.1"/>
</dbReference>
<evidence type="ECO:0000256" key="2">
    <source>
        <dbReference type="ARBA" id="ARBA00022468"/>
    </source>
</evidence>
<keyword evidence="2" id="KW-0343">GTPase activation</keyword>
<feature type="region of interest" description="Disordered" evidence="5">
    <location>
        <begin position="675"/>
        <end position="729"/>
    </location>
</feature>
<feature type="compositionally biased region" description="Basic residues" evidence="5">
    <location>
        <begin position="1124"/>
        <end position="1136"/>
    </location>
</feature>
<dbReference type="InterPro" id="IPR036305">
    <property type="entry name" value="RGS_sf"/>
</dbReference>
<feature type="compositionally biased region" description="Pro residues" evidence="5">
    <location>
        <begin position="1848"/>
        <end position="1857"/>
    </location>
</feature>
<dbReference type="PROSITE" id="PS50898">
    <property type="entry name" value="RBD"/>
    <property type="match status" value="2"/>
</dbReference>
<protein>
    <recommendedName>
        <fullName evidence="11">Regulator of g protein signaling</fullName>
    </recommendedName>
</protein>
<feature type="region of interest" description="Disordered" evidence="5">
    <location>
        <begin position="1608"/>
        <end position="1688"/>
    </location>
</feature>
<dbReference type="Proteomes" id="UP000069940">
    <property type="component" value="Unassembled WGS sequence"/>
</dbReference>
<dbReference type="InterPro" id="IPR044926">
    <property type="entry name" value="RGS_subdomain_2"/>
</dbReference>
<reference evidence="9" key="2">
    <citation type="submission" date="2025-05" db="UniProtKB">
        <authorList>
            <consortium name="EnsemblMetazoa"/>
        </authorList>
    </citation>
    <scope>IDENTIFICATION</scope>
    <source>
        <strain evidence="9">Foshan</strain>
    </source>
</reference>
<dbReference type="SUPFAM" id="SSF54236">
    <property type="entry name" value="Ubiquitin-like"/>
    <property type="match status" value="2"/>
</dbReference>
<dbReference type="Gene3D" id="3.10.20.90">
    <property type="entry name" value="Phosphatidylinositol 3-kinase Catalytic Subunit, Chain A, domain 1"/>
    <property type="match status" value="2"/>
</dbReference>
<feature type="compositionally biased region" description="Polar residues" evidence="5">
    <location>
        <begin position="429"/>
        <end position="450"/>
    </location>
</feature>
<evidence type="ECO:0000259" key="8">
    <source>
        <dbReference type="PROSITE" id="PS50898"/>
    </source>
</evidence>
<feature type="compositionally biased region" description="Polar residues" evidence="5">
    <location>
        <begin position="1631"/>
        <end position="1655"/>
    </location>
</feature>
<dbReference type="Pfam" id="PF00595">
    <property type="entry name" value="PDZ"/>
    <property type="match status" value="1"/>
</dbReference>
<feature type="compositionally biased region" description="Basic and acidic residues" evidence="5">
    <location>
        <begin position="855"/>
        <end position="867"/>
    </location>
</feature>
<feature type="compositionally biased region" description="Polar residues" evidence="5">
    <location>
        <begin position="879"/>
        <end position="895"/>
    </location>
</feature>
<sequence>MHGHRRRKKRPSYGIRTVEVNRGFNGFGFTISGQQPCILSCIVTNSPADMAGLRAGDFLISVNGLNVSRLPHEAVVQLIGNTRGAIKMAIAENYYSDSSDEDILFQGSQQRSRPKYPHHKTKFHRTTTVGKQPGVPPADLVGTCESATAMVVNDSPTAYNVIHSPNASNSCDISNVSAMVRSVQLGQEDEPRAGPSQPREGPEGSLEYKAIVGYLGTIEMPKQIATSSKLQTVRSCIRKMRQEKRNPTTVLMTILPSCLNLINTSNAVIAKYSSVRLNYVSSSSENDNRYFGLVTSAIYADGLMCENSDILNQRKDVVISNSCHVFVIDSKLVEHPIHFEKAELFKIICTKDPISNLCLEFPSNSEYVVNLIRSMYNLKAPIKPDGVPYGKPPVARSLNLDQAPRGYHRGINDPRLNPRAIDDPHDLLVSNSPQPSNHSEITTTSSNSDSGIGFHNDCRNISDRILVVDFPGIPNHQQIANVRAHFRKSVPFGALPNRPTGIIHELPPKLDPIRNIRSTLGPDQFAPQIFHGKSKSADYSYPSTSGIDRLTVRARPDTKAFEADRSPSKDNALNSFNEPECPPKYESLYPQLPSLDDDGWTSGKTVDDLGNVVQERAIDVPKLEEVFLDLQRYNSDNVKNSMLAARSCDDMILSLEKEILDSKVPLSIDDLTLLNKKPSTPPEPEHVFLQPAKPIKRSKKACTHKNPSGGKAADDPPAGSSSNRSSSQLMSYKLSPKVFGLSRPLSMSFENISMGDATRKLSKDKDAHGDGGERRNRPAKRLSGGFSAIWGSLQELRSSSKQQEDSGGGGVGGSDTVVNSAEVCEKPSRKQERRLSGFKILEGTYSEPDLRYDEVSEHHSADDDNKQINHNASPFRRWGQSSLRSRSGDQRTPGSSHRRPSSLAASESDVYTKSIDDDYSSTKSGYNPYMDAASTATTDSTQTAGGTGSNSTGGPVGVASWGTSFEKLLEDAAGLHTFSEYLKKEFSAENIYFWTACERYRQITDREERAKEAQSIFAKHLESGCGEPVNVDSIARNIAKENLPQAEPTLFAAAQKQIFNLMKFDSYQRFIKSDMYKTCQDSEAKGHPLPYPGEQLDPLLRTGFTLQSATKLKKSLSNAEDRRRKSLLPWHRKTRSKSKDRGDSESRKESGKSSLSNGGGTGGSSNTLKVLSTNSTSDIHSSRSSLASFDAAIGKSYDQDDTRNTLCRVILSNGATTVVQTRSNETIKELVERLLEKRGIVYNAYEAFLAGNHKPLDLDGPSSSLAGKEVNIDQRVVFKLSLPNRKMISVKSKATKPLGDVLRPILLKYNYELDQMNVYSKDAYLDMTYPVTSVDGLWLQVRNGNESEFHQDLTRTIASRSERAYANQVPPLPIIATSQHQQIINHFQQQLHQQAHAQPHSFAMPSSNGSASNYITKKSQNMYSNQSYNNNNNNFQLKSKEDFKDDTKQELNMLDEITNKVFNELMNGKIANGKTPEDCTSDSSSTRRDRFRRRGSNAPSESGRGAKSKKCSTAGSEDGGESVNNVGTKKPIIAKLKAGVKLQIPTRSQNDELLEGLKRAQRSRLEDQRGTEINFELPDFLKDKENFTSTSQSATTTTLATATSATTIAPTGGPANPTKLTRRPGVKRPEFTTSSSVEFPLSTSTNGGSLQQINRPQPAPRLSITSTRGLVGSGSSPTSPGVLPVHSASSESNLNNLLLRCNASPLMLDDNGNGSQSENSYADTTLIFTHGPVNTATSPETSPSARTAHLRGSNFHLSTGDSYDPSQPSNDPQDTNPSGSYHSYHHHHHHHHHHHQSGHHPQQQQQQQHHHHLTASTSSGSSTSTNSINTGTNTSSSSSSSDADNQKGPPPLPPKPKILPIKPSNWGHAPPGSNSSSNGNSMSTSLCNLSTSSTNGNGIIGNSNSSSSQNGVSNSNSNSNGSGRDRRSSGQQHQGGSLERHSQSQQQSQTRSVFLDHTTSSFV</sequence>
<dbReference type="SMART" id="SM00315">
    <property type="entry name" value="RGS"/>
    <property type="match status" value="1"/>
</dbReference>
<feature type="region of interest" description="Disordered" evidence="5">
    <location>
        <begin position="933"/>
        <end position="955"/>
    </location>
</feature>
<dbReference type="InterPro" id="IPR036034">
    <property type="entry name" value="PDZ_sf"/>
</dbReference>
<dbReference type="SUPFAM" id="SSF48097">
    <property type="entry name" value="Regulator of G-protein signaling, RGS"/>
    <property type="match status" value="1"/>
</dbReference>
<dbReference type="InterPro" id="IPR029071">
    <property type="entry name" value="Ubiquitin-like_domsf"/>
</dbReference>
<dbReference type="SMART" id="SM00455">
    <property type="entry name" value="RBD"/>
    <property type="match status" value="2"/>
</dbReference>
<evidence type="ECO:0000256" key="3">
    <source>
        <dbReference type="ARBA" id="ARBA00022490"/>
    </source>
</evidence>
<dbReference type="PANTHER" id="PTHR45945:SF3">
    <property type="entry name" value="REGULATOR OF G-PROTEIN SIGNALING LOCO"/>
    <property type="match status" value="1"/>
</dbReference>
<keyword evidence="3" id="KW-0963">Cytoplasm</keyword>
<dbReference type="PROSITE" id="PS50132">
    <property type="entry name" value="RGS"/>
    <property type="match status" value="1"/>
</dbReference>
<feature type="compositionally biased region" description="Low complexity" evidence="5">
    <location>
        <begin position="720"/>
        <end position="729"/>
    </location>
</feature>
<evidence type="ECO:0000313" key="9">
    <source>
        <dbReference type="EnsemblMetazoa" id="AALFPA23_023409.P34839"/>
    </source>
</evidence>
<feature type="region of interest" description="Disordered" evidence="5">
    <location>
        <begin position="1754"/>
        <end position="1963"/>
    </location>
</feature>
<organism evidence="9 10">
    <name type="scientific">Aedes albopictus</name>
    <name type="common">Asian tiger mosquito</name>
    <name type="synonym">Stegomyia albopicta</name>
    <dbReference type="NCBI Taxonomy" id="7160"/>
    <lineage>
        <taxon>Eukaryota</taxon>
        <taxon>Metazoa</taxon>
        <taxon>Ecdysozoa</taxon>
        <taxon>Arthropoda</taxon>
        <taxon>Hexapoda</taxon>
        <taxon>Insecta</taxon>
        <taxon>Pterygota</taxon>
        <taxon>Neoptera</taxon>
        <taxon>Endopterygota</taxon>
        <taxon>Diptera</taxon>
        <taxon>Nematocera</taxon>
        <taxon>Culicoidea</taxon>
        <taxon>Culicidae</taxon>
        <taxon>Culicinae</taxon>
        <taxon>Aedini</taxon>
        <taxon>Aedes</taxon>
        <taxon>Stegomyia</taxon>
    </lineage>
</organism>
<feature type="region of interest" description="Disordered" evidence="5">
    <location>
        <begin position="558"/>
        <end position="582"/>
    </location>
</feature>
<dbReference type="InterPro" id="IPR024066">
    <property type="entry name" value="RGS_subdom1/3"/>
</dbReference>
<dbReference type="Gene3D" id="2.30.42.10">
    <property type="match status" value="1"/>
</dbReference>
<dbReference type="InterPro" id="IPR001478">
    <property type="entry name" value="PDZ"/>
</dbReference>
<feature type="compositionally biased region" description="Basic residues" evidence="5">
    <location>
        <begin position="1783"/>
        <end position="1798"/>
    </location>
</feature>
<evidence type="ECO:0000256" key="4">
    <source>
        <dbReference type="ARBA" id="ARBA00022737"/>
    </source>
</evidence>
<feature type="compositionally biased region" description="Low complexity" evidence="5">
    <location>
        <begin position="1929"/>
        <end position="1949"/>
    </location>
</feature>
<dbReference type="SMART" id="SM00228">
    <property type="entry name" value="PDZ"/>
    <property type="match status" value="1"/>
</dbReference>
<feature type="compositionally biased region" description="Low complexity" evidence="5">
    <location>
        <begin position="1873"/>
        <end position="1922"/>
    </location>
</feature>
<feature type="region of interest" description="Disordered" evidence="5">
    <location>
        <begin position="855"/>
        <end position="910"/>
    </location>
</feature>
<feature type="region of interest" description="Disordered" evidence="5">
    <location>
        <begin position="185"/>
        <end position="204"/>
    </location>
</feature>
<evidence type="ECO:0000256" key="1">
    <source>
        <dbReference type="ARBA" id="ARBA00004496"/>
    </source>
</evidence>
<feature type="compositionally biased region" description="Basic and acidic residues" evidence="5">
    <location>
        <begin position="1137"/>
        <end position="1151"/>
    </location>
</feature>
<dbReference type="Gene3D" id="1.10.167.10">
    <property type="entry name" value="Regulator of G-protein Signalling 4, domain 2"/>
    <property type="match status" value="1"/>
</dbReference>
<dbReference type="InterPro" id="IPR046995">
    <property type="entry name" value="RGS10/12/14-like"/>
</dbReference>
<dbReference type="PRINTS" id="PR01301">
    <property type="entry name" value="RGSPROTEIN"/>
</dbReference>
<dbReference type="InterPro" id="IPR003116">
    <property type="entry name" value="RBD_dom"/>
</dbReference>
<feature type="region of interest" description="Disordered" evidence="5">
    <location>
        <begin position="1468"/>
        <end position="1526"/>
    </location>
</feature>
<accession>A0ABM2A0W8</accession>
<dbReference type="EnsemblMetazoa" id="AALFPA23_023409.R34839">
    <property type="protein sequence ID" value="AALFPA23_023409.P34839"/>
    <property type="gene ID" value="AALFPA23_023409"/>
</dbReference>
<feature type="compositionally biased region" description="Low complexity" evidence="5">
    <location>
        <begin position="933"/>
        <end position="953"/>
    </location>
</feature>
<feature type="domain" description="RBD" evidence="8">
    <location>
        <begin position="1205"/>
        <end position="1275"/>
    </location>
</feature>
<dbReference type="CDD" id="cd01817">
    <property type="entry name" value="RBD1_RGS12_like"/>
    <property type="match status" value="1"/>
</dbReference>
<proteinExistence type="predicted"/>
<feature type="domain" description="RGS" evidence="7">
    <location>
        <begin position="964"/>
        <end position="1076"/>
    </location>
</feature>
<feature type="domain" description="PDZ" evidence="6">
    <location>
        <begin position="17"/>
        <end position="94"/>
    </location>
</feature>
<dbReference type="Gene3D" id="1.10.196.10">
    <property type="match status" value="1"/>
</dbReference>
<evidence type="ECO:0000259" key="6">
    <source>
        <dbReference type="PROSITE" id="PS50106"/>
    </source>
</evidence>
<dbReference type="SUPFAM" id="SSF50729">
    <property type="entry name" value="PH domain-like"/>
    <property type="match status" value="1"/>
</dbReference>
<feature type="compositionally biased region" description="Basic residues" evidence="5">
    <location>
        <begin position="694"/>
        <end position="703"/>
    </location>
</feature>
<feature type="domain" description="RBD" evidence="8">
    <location>
        <begin position="1276"/>
        <end position="1344"/>
    </location>
</feature>
<dbReference type="CDD" id="cd06710">
    <property type="entry name" value="PDZ_RGS12-like"/>
    <property type="match status" value="1"/>
</dbReference>
<dbReference type="Pfam" id="PF02196">
    <property type="entry name" value="RBD"/>
    <property type="match status" value="1"/>
</dbReference>
<feature type="region of interest" description="Disordered" evidence="5">
    <location>
        <begin position="796"/>
        <end position="817"/>
    </location>
</feature>
<dbReference type="SMART" id="SM00390">
    <property type="entry name" value="GoLoco"/>
    <property type="match status" value="1"/>
</dbReference>
<dbReference type="InterPro" id="IPR016137">
    <property type="entry name" value="RGS"/>
</dbReference>
<reference evidence="10" key="1">
    <citation type="journal article" date="2015" name="Proc. Natl. Acad. Sci. U.S.A.">
        <title>Genome sequence of the Asian Tiger mosquito, Aedes albopictus, reveals insights into its biology, genetics, and evolution.</title>
        <authorList>
            <person name="Chen X.G."/>
            <person name="Jiang X."/>
            <person name="Gu J."/>
            <person name="Xu M."/>
            <person name="Wu Y."/>
            <person name="Deng Y."/>
            <person name="Zhang C."/>
            <person name="Bonizzoni M."/>
            <person name="Dermauw W."/>
            <person name="Vontas J."/>
            <person name="Armbruster P."/>
            <person name="Huang X."/>
            <person name="Yang Y."/>
            <person name="Zhang H."/>
            <person name="He W."/>
            <person name="Peng H."/>
            <person name="Liu Y."/>
            <person name="Wu K."/>
            <person name="Chen J."/>
            <person name="Lirakis M."/>
            <person name="Topalis P."/>
            <person name="Van Leeuwen T."/>
            <person name="Hall A.B."/>
            <person name="Jiang X."/>
            <person name="Thorpe C."/>
            <person name="Mueller R.L."/>
            <person name="Sun C."/>
            <person name="Waterhouse R.M."/>
            <person name="Yan G."/>
            <person name="Tu Z.J."/>
            <person name="Fang X."/>
            <person name="James A.A."/>
        </authorList>
    </citation>
    <scope>NUCLEOTIDE SEQUENCE [LARGE SCALE GENOMIC DNA]</scope>
    <source>
        <strain evidence="10">Foshan</strain>
    </source>
</reference>
<dbReference type="PROSITE" id="PS50877">
    <property type="entry name" value="GOLOCO"/>
    <property type="match status" value="1"/>
</dbReference>
<dbReference type="PANTHER" id="PTHR45945">
    <property type="entry name" value="REGULATOR OF G-PROTEIN SIGNALING LOCO"/>
    <property type="match status" value="1"/>
</dbReference>
<comment type="subcellular location">
    <subcellularLocation>
        <location evidence="1">Cytoplasm</location>
    </subcellularLocation>
</comment>
<name>A0ABM2A0W8_AEDAL</name>
<evidence type="ECO:0000259" key="7">
    <source>
        <dbReference type="PROSITE" id="PS50132"/>
    </source>
</evidence>
<feature type="region of interest" description="Disordered" evidence="5">
    <location>
        <begin position="1112"/>
        <end position="1169"/>
    </location>
</feature>
<dbReference type="GeneID" id="115269272"/>
<dbReference type="CDD" id="cd17067">
    <property type="entry name" value="RBD2_RGS12_like"/>
    <property type="match status" value="1"/>
</dbReference>
<dbReference type="SUPFAM" id="SSF50156">
    <property type="entry name" value="PDZ domain-like"/>
    <property type="match status" value="1"/>
</dbReference>
<feature type="compositionally biased region" description="Basic and acidic residues" evidence="5">
    <location>
        <begin position="558"/>
        <end position="568"/>
    </location>
</feature>
<keyword evidence="10" id="KW-1185">Reference proteome</keyword>
<feature type="region of interest" description="Disordered" evidence="5">
    <location>
        <begin position="756"/>
        <end position="784"/>
    </location>
</feature>
<feature type="compositionally biased region" description="Low complexity" evidence="5">
    <location>
        <begin position="1814"/>
        <end position="1841"/>
    </location>
</feature>
<evidence type="ECO:0008006" key="11">
    <source>
        <dbReference type="Google" id="ProtNLM"/>
    </source>
</evidence>
<feature type="region of interest" description="Disordered" evidence="5">
    <location>
        <begin position="429"/>
        <end position="452"/>
    </location>
</feature>
<dbReference type="InterPro" id="IPR003109">
    <property type="entry name" value="GoLoco_motif"/>
</dbReference>
<dbReference type="Pfam" id="PF00615">
    <property type="entry name" value="RGS"/>
    <property type="match status" value="1"/>
</dbReference>
<evidence type="ECO:0000313" key="10">
    <source>
        <dbReference type="Proteomes" id="UP000069940"/>
    </source>
</evidence>
<feature type="compositionally biased region" description="Basic and acidic residues" evidence="5">
    <location>
        <begin position="757"/>
        <end position="776"/>
    </location>
</feature>
<evidence type="ECO:0000256" key="5">
    <source>
        <dbReference type="SAM" id="MobiDB-lite"/>
    </source>
</evidence>
<dbReference type="PROSITE" id="PS50106">
    <property type="entry name" value="PDZ"/>
    <property type="match status" value="1"/>
</dbReference>
<keyword evidence="4" id="KW-0677">Repeat</keyword>